<evidence type="ECO:0000313" key="1">
    <source>
        <dbReference type="EMBL" id="SNT57146.1"/>
    </source>
</evidence>
<dbReference type="AlphaFoldDB" id="A0A239NQM0"/>
<name>A0A239NQM0_9ACTN</name>
<dbReference type="OrthoDB" id="3691597at2"/>
<reference evidence="1 2" key="1">
    <citation type="submission" date="2017-06" db="EMBL/GenBank/DDBJ databases">
        <authorList>
            <person name="Kim H.J."/>
            <person name="Triplett B.A."/>
        </authorList>
    </citation>
    <scope>NUCLEOTIDE SEQUENCE [LARGE SCALE GENOMIC DNA]</scope>
    <source>
        <strain evidence="1 2">DSM 44715</strain>
    </source>
</reference>
<proteinExistence type="predicted"/>
<organism evidence="1 2">
    <name type="scientific">Actinomadura meyerae</name>
    <dbReference type="NCBI Taxonomy" id="240840"/>
    <lineage>
        <taxon>Bacteria</taxon>
        <taxon>Bacillati</taxon>
        <taxon>Actinomycetota</taxon>
        <taxon>Actinomycetes</taxon>
        <taxon>Streptosporangiales</taxon>
        <taxon>Thermomonosporaceae</taxon>
        <taxon>Actinomadura</taxon>
    </lineage>
</organism>
<dbReference type="PANTHER" id="PTHR39550">
    <property type="entry name" value="SLL0658 PROTEIN"/>
    <property type="match status" value="1"/>
</dbReference>
<dbReference type="Pfam" id="PF11848">
    <property type="entry name" value="DUF3368"/>
    <property type="match status" value="1"/>
</dbReference>
<accession>A0A239NQM0</accession>
<protein>
    <submittedName>
        <fullName evidence="1">Predicted nucleic acid-binding protein, contains PIN domain</fullName>
    </submittedName>
</protein>
<dbReference type="PANTHER" id="PTHR39550:SF1">
    <property type="entry name" value="SLL0658 PROTEIN"/>
    <property type="match status" value="1"/>
</dbReference>
<dbReference type="InterPro" id="IPR021799">
    <property type="entry name" value="PIN-like_prokaryotic"/>
</dbReference>
<sequence>MNRRRLVIDSSPLNYFARSNQLPVLEKLLADHECVITSAVEEELLRGGPRHAQLYQAAAQPWLSTVNETALSYLALFSQYHGRLGGGMRNIGEATTLAYAEFHNITAMVDDRAGRRQGIERGVKVTGTLETLCGGVRYKIIEVAEAATVVDLLSDHEAYLPCDGAGFFEWARCEGLLG</sequence>
<gene>
    <name evidence="1" type="ORF">SAMN05443665_104654</name>
</gene>
<keyword evidence="2" id="KW-1185">Reference proteome</keyword>
<dbReference type="RefSeq" id="WP_089330167.1">
    <property type="nucleotide sequence ID" value="NZ_FZOR01000046.1"/>
</dbReference>
<dbReference type="EMBL" id="FZOR01000046">
    <property type="protein sequence ID" value="SNT57146.1"/>
    <property type="molecule type" value="Genomic_DNA"/>
</dbReference>
<evidence type="ECO:0000313" key="2">
    <source>
        <dbReference type="Proteomes" id="UP000198318"/>
    </source>
</evidence>
<dbReference type="Proteomes" id="UP000198318">
    <property type="component" value="Unassembled WGS sequence"/>
</dbReference>